<reference evidence="2 3" key="1">
    <citation type="journal article" date="2007" name="Nature">
        <title>Evolution of genes and genomes on the Drosophila phylogeny.</title>
        <authorList>
            <consortium name="Drosophila 12 Genomes Consortium"/>
            <person name="Clark A.G."/>
            <person name="Eisen M.B."/>
            <person name="Smith D.R."/>
            <person name="Bergman C.M."/>
            <person name="Oliver B."/>
            <person name="Markow T.A."/>
            <person name="Kaufman T.C."/>
            <person name="Kellis M."/>
            <person name="Gelbart W."/>
            <person name="Iyer V.N."/>
            <person name="Pollard D.A."/>
            <person name="Sackton T.B."/>
            <person name="Larracuente A.M."/>
            <person name="Singh N.D."/>
            <person name="Abad J.P."/>
            <person name="Abt D.N."/>
            <person name="Adryan B."/>
            <person name="Aguade M."/>
            <person name="Akashi H."/>
            <person name="Anderson W.W."/>
            <person name="Aquadro C.F."/>
            <person name="Ardell D.H."/>
            <person name="Arguello R."/>
            <person name="Artieri C.G."/>
            <person name="Barbash D.A."/>
            <person name="Barker D."/>
            <person name="Barsanti P."/>
            <person name="Batterham P."/>
            <person name="Batzoglou S."/>
            <person name="Begun D."/>
            <person name="Bhutkar A."/>
            <person name="Blanco E."/>
            <person name="Bosak S.A."/>
            <person name="Bradley R.K."/>
            <person name="Brand A.D."/>
            <person name="Brent M.R."/>
            <person name="Brooks A.N."/>
            <person name="Brown R.H."/>
            <person name="Butlin R.K."/>
            <person name="Caggese C."/>
            <person name="Calvi B.R."/>
            <person name="Bernardo de Carvalho A."/>
            <person name="Caspi A."/>
            <person name="Castrezana S."/>
            <person name="Celniker S.E."/>
            <person name="Chang J.L."/>
            <person name="Chapple C."/>
            <person name="Chatterji S."/>
            <person name="Chinwalla A."/>
            <person name="Civetta A."/>
            <person name="Clifton S.W."/>
            <person name="Comeron J.M."/>
            <person name="Costello J.C."/>
            <person name="Coyne J.A."/>
            <person name="Daub J."/>
            <person name="David R.G."/>
            <person name="Delcher A.L."/>
            <person name="Delehaunty K."/>
            <person name="Do C.B."/>
            <person name="Ebling H."/>
            <person name="Edwards K."/>
            <person name="Eickbush T."/>
            <person name="Evans J.D."/>
            <person name="Filipski A."/>
            <person name="Findeiss S."/>
            <person name="Freyhult E."/>
            <person name="Fulton L."/>
            <person name="Fulton R."/>
            <person name="Garcia A.C."/>
            <person name="Gardiner A."/>
            <person name="Garfield D.A."/>
            <person name="Garvin B.E."/>
            <person name="Gibson G."/>
            <person name="Gilbert D."/>
            <person name="Gnerre S."/>
            <person name="Godfrey J."/>
            <person name="Good R."/>
            <person name="Gotea V."/>
            <person name="Gravely B."/>
            <person name="Greenberg A.J."/>
            <person name="Griffiths-Jones S."/>
            <person name="Gross S."/>
            <person name="Guigo R."/>
            <person name="Gustafson E.A."/>
            <person name="Haerty W."/>
            <person name="Hahn M.W."/>
            <person name="Halligan D.L."/>
            <person name="Halpern A.L."/>
            <person name="Halter G.M."/>
            <person name="Han M.V."/>
            <person name="Heger A."/>
            <person name="Hillier L."/>
            <person name="Hinrichs A.S."/>
            <person name="Holmes I."/>
            <person name="Hoskins R.A."/>
            <person name="Hubisz M.J."/>
            <person name="Hultmark D."/>
            <person name="Huntley M.A."/>
            <person name="Jaffe D.B."/>
            <person name="Jagadeeshan S."/>
            <person name="Jeck W.R."/>
            <person name="Johnson J."/>
            <person name="Jones C.D."/>
            <person name="Jordan W.C."/>
            <person name="Karpen G.H."/>
            <person name="Kataoka E."/>
            <person name="Keightley P.D."/>
            <person name="Kheradpour P."/>
            <person name="Kirkness E.F."/>
            <person name="Koerich L.B."/>
            <person name="Kristiansen K."/>
            <person name="Kudrna D."/>
            <person name="Kulathinal R.J."/>
            <person name="Kumar S."/>
            <person name="Kwok R."/>
            <person name="Lander E."/>
            <person name="Langley C.H."/>
            <person name="Lapoint R."/>
            <person name="Lazzaro B.P."/>
            <person name="Lee S.J."/>
            <person name="Levesque L."/>
            <person name="Li R."/>
            <person name="Lin C.F."/>
            <person name="Lin M.F."/>
            <person name="Lindblad-Toh K."/>
            <person name="Llopart A."/>
            <person name="Long M."/>
            <person name="Low L."/>
            <person name="Lozovsky E."/>
            <person name="Lu J."/>
            <person name="Luo M."/>
            <person name="Machado C.A."/>
            <person name="Makalowski W."/>
            <person name="Marzo M."/>
            <person name="Matsuda M."/>
            <person name="Matzkin L."/>
            <person name="McAllister B."/>
            <person name="McBride C.S."/>
            <person name="McKernan B."/>
            <person name="McKernan K."/>
            <person name="Mendez-Lago M."/>
            <person name="Minx P."/>
            <person name="Mollenhauer M.U."/>
            <person name="Montooth K."/>
            <person name="Mount S.M."/>
            <person name="Mu X."/>
            <person name="Myers E."/>
            <person name="Negre B."/>
            <person name="Newfeld S."/>
            <person name="Nielsen R."/>
            <person name="Noor M.A."/>
            <person name="O'Grady P."/>
            <person name="Pachter L."/>
            <person name="Papaceit M."/>
            <person name="Parisi M.J."/>
            <person name="Parisi M."/>
            <person name="Parts L."/>
            <person name="Pedersen J.S."/>
            <person name="Pesole G."/>
            <person name="Phillippy A.M."/>
            <person name="Ponting C.P."/>
            <person name="Pop M."/>
            <person name="Porcelli D."/>
            <person name="Powell J.R."/>
            <person name="Prohaska S."/>
            <person name="Pruitt K."/>
            <person name="Puig M."/>
            <person name="Quesneville H."/>
            <person name="Ram K.R."/>
            <person name="Rand D."/>
            <person name="Rasmussen M.D."/>
            <person name="Reed L.K."/>
            <person name="Reenan R."/>
            <person name="Reily A."/>
            <person name="Remington K.A."/>
            <person name="Rieger T.T."/>
            <person name="Ritchie M.G."/>
            <person name="Robin C."/>
            <person name="Rogers Y.H."/>
            <person name="Rohde C."/>
            <person name="Rozas J."/>
            <person name="Rubenfield M.J."/>
            <person name="Ruiz A."/>
            <person name="Russo S."/>
            <person name="Salzberg S.L."/>
            <person name="Sanchez-Gracia A."/>
            <person name="Saranga D.J."/>
            <person name="Sato H."/>
            <person name="Schaeffer S.W."/>
            <person name="Schatz M.C."/>
            <person name="Schlenke T."/>
            <person name="Schwartz R."/>
            <person name="Segarra C."/>
            <person name="Singh R.S."/>
            <person name="Sirot L."/>
            <person name="Sirota M."/>
            <person name="Sisneros N.B."/>
            <person name="Smith C.D."/>
            <person name="Smith T.F."/>
            <person name="Spieth J."/>
            <person name="Stage D.E."/>
            <person name="Stark A."/>
            <person name="Stephan W."/>
            <person name="Strausberg R.L."/>
            <person name="Strempel S."/>
            <person name="Sturgill D."/>
            <person name="Sutton G."/>
            <person name="Sutton G.G."/>
            <person name="Tao W."/>
            <person name="Teichmann S."/>
            <person name="Tobari Y.N."/>
            <person name="Tomimura Y."/>
            <person name="Tsolas J.M."/>
            <person name="Valente V.L."/>
            <person name="Venter E."/>
            <person name="Venter J.C."/>
            <person name="Vicario S."/>
            <person name="Vieira F.G."/>
            <person name="Vilella A.J."/>
            <person name="Villasante A."/>
            <person name="Walenz B."/>
            <person name="Wang J."/>
            <person name="Wasserman M."/>
            <person name="Watts T."/>
            <person name="Wilson D."/>
            <person name="Wilson R.K."/>
            <person name="Wing R.A."/>
            <person name="Wolfner M.F."/>
            <person name="Wong A."/>
            <person name="Wong G.K."/>
            <person name="Wu C.I."/>
            <person name="Wu G."/>
            <person name="Yamamoto D."/>
            <person name="Yang H.P."/>
            <person name="Yang S.P."/>
            <person name="Yorke J.A."/>
            <person name="Yoshida K."/>
            <person name="Zdobnov E."/>
            <person name="Zhang P."/>
            <person name="Zhang Y."/>
            <person name="Zimin A.V."/>
            <person name="Baldwin J."/>
            <person name="Abdouelleil A."/>
            <person name="Abdulkadir J."/>
            <person name="Abebe A."/>
            <person name="Abera B."/>
            <person name="Abreu J."/>
            <person name="Acer S.C."/>
            <person name="Aftuck L."/>
            <person name="Alexander A."/>
            <person name="An P."/>
            <person name="Anderson E."/>
            <person name="Anderson S."/>
            <person name="Arachi H."/>
            <person name="Azer M."/>
            <person name="Bachantsang P."/>
            <person name="Barry A."/>
            <person name="Bayul T."/>
            <person name="Berlin A."/>
            <person name="Bessette D."/>
            <person name="Bloom T."/>
            <person name="Blye J."/>
            <person name="Boguslavskiy L."/>
            <person name="Bonnet C."/>
            <person name="Boukhgalter B."/>
            <person name="Bourzgui I."/>
            <person name="Brown A."/>
            <person name="Cahill P."/>
            <person name="Channer S."/>
            <person name="Cheshatsang Y."/>
            <person name="Chuda L."/>
            <person name="Citroen M."/>
            <person name="Collymore A."/>
            <person name="Cooke P."/>
            <person name="Costello M."/>
            <person name="D'Aco K."/>
            <person name="Daza R."/>
            <person name="De Haan G."/>
            <person name="DeGray S."/>
            <person name="DeMaso C."/>
            <person name="Dhargay N."/>
            <person name="Dooley K."/>
            <person name="Dooley E."/>
            <person name="Doricent M."/>
            <person name="Dorje P."/>
            <person name="Dorjee K."/>
            <person name="Dupes A."/>
            <person name="Elong R."/>
            <person name="Falk J."/>
            <person name="Farina A."/>
            <person name="Faro S."/>
            <person name="Ferguson D."/>
            <person name="Fisher S."/>
            <person name="Foley C.D."/>
            <person name="Franke A."/>
            <person name="Friedrich D."/>
            <person name="Gadbois L."/>
            <person name="Gearin G."/>
            <person name="Gearin C.R."/>
            <person name="Giannoukos G."/>
            <person name="Goode T."/>
            <person name="Graham J."/>
            <person name="Grandbois E."/>
            <person name="Grewal S."/>
            <person name="Gyaltsen K."/>
            <person name="Hafez N."/>
            <person name="Hagos B."/>
            <person name="Hall J."/>
            <person name="Henson C."/>
            <person name="Hollinger A."/>
            <person name="Honan T."/>
            <person name="Huard M.D."/>
            <person name="Hughes L."/>
            <person name="Hurhula B."/>
            <person name="Husby M.E."/>
            <person name="Kamat A."/>
            <person name="Kanga B."/>
            <person name="Kashin S."/>
            <person name="Khazanovich D."/>
            <person name="Kisner P."/>
            <person name="Lance K."/>
            <person name="Lara M."/>
            <person name="Lee W."/>
            <person name="Lennon N."/>
            <person name="Letendre F."/>
            <person name="LeVine R."/>
            <person name="Lipovsky A."/>
            <person name="Liu X."/>
            <person name="Liu J."/>
            <person name="Liu S."/>
            <person name="Lokyitsang T."/>
            <person name="Lokyitsang Y."/>
            <person name="Lubonja R."/>
            <person name="Lui A."/>
            <person name="MacDonald P."/>
            <person name="Magnisalis V."/>
            <person name="Maru K."/>
            <person name="Matthews C."/>
            <person name="McCusker W."/>
            <person name="McDonough S."/>
            <person name="Mehta T."/>
            <person name="Meldrim J."/>
            <person name="Meneus L."/>
            <person name="Mihai O."/>
            <person name="Mihalev A."/>
            <person name="Mihova T."/>
            <person name="Mittelman R."/>
            <person name="Mlenga V."/>
            <person name="Montmayeur A."/>
            <person name="Mulrain L."/>
            <person name="Navidi A."/>
            <person name="Naylor J."/>
            <person name="Negash T."/>
            <person name="Nguyen T."/>
            <person name="Nguyen N."/>
            <person name="Nicol R."/>
            <person name="Norbu C."/>
            <person name="Norbu N."/>
            <person name="Novod N."/>
            <person name="O'Neill B."/>
            <person name="Osman S."/>
            <person name="Markiewicz E."/>
            <person name="Oyono O.L."/>
            <person name="Patti C."/>
            <person name="Phunkhang P."/>
            <person name="Pierre F."/>
            <person name="Priest M."/>
            <person name="Raghuraman S."/>
            <person name="Rege F."/>
            <person name="Reyes R."/>
            <person name="Rise C."/>
            <person name="Rogov P."/>
            <person name="Ross K."/>
            <person name="Ryan E."/>
            <person name="Settipalli S."/>
            <person name="Shea T."/>
            <person name="Sherpa N."/>
            <person name="Shi L."/>
            <person name="Shih D."/>
            <person name="Sparrow T."/>
            <person name="Spaulding J."/>
            <person name="Stalker J."/>
            <person name="Stange-Thomann N."/>
            <person name="Stavropoulos S."/>
            <person name="Stone C."/>
            <person name="Strader C."/>
            <person name="Tesfaye S."/>
            <person name="Thomson T."/>
            <person name="Thoulutsang Y."/>
            <person name="Thoulutsang D."/>
            <person name="Topham K."/>
            <person name="Topping I."/>
            <person name="Tsamla T."/>
            <person name="Vassiliev H."/>
            <person name="Vo A."/>
            <person name="Wangchuk T."/>
            <person name="Wangdi T."/>
            <person name="Weiand M."/>
            <person name="Wilkinson J."/>
            <person name="Wilson A."/>
            <person name="Yadav S."/>
            <person name="Young G."/>
            <person name="Yu Q."/>
            <person name="Zembek L."/>
            <person name="Zhong D."/>
            <person name="Zimmer A."/>
            <person name="Zwirko Z."/>
            <person name="Jaffe D.B."/>
            <person name="Alvarez P."/>
            <person name="Brockman W."/>
            <person name="Butler J."/>
            <person name="Chin C."/>
            <person name="Gnerre S."/>
            <person name="Grabherr M."/>
            <person name="Kleber M."/>
            <person name="Mauceli E."/>
            <person name="MacCallum I."/>
        </authorList>
    </citation>
    <scope>NUCLEOTIDE SEQUENCE [LARGE SCALE GENOMIC DNA]</scope>
    <source>
        <strain evidence="3">Tucson 15287-2541.00</strain>
    </source>
</reference>
<dbReference type="EMBL" id="CH916370">
    <property type="protein sequence ID" value="EDV99684.1"/>
    <property type="molecule type" value="Genomic_DNA"/>
</dbReference>
<evidence type="ECO:0000256" key="1">
    <source>
        <dbReference type="SAM" id="SignalP"/>
    </source>
</evidence>
<name>B4JJD2_DROGR</name>
<dbReference type="PhylomeDB" id="B4JJD2"/>
<evidence type="ECO:0000313" key="3">
    <source>
        <dbReference type="Proteomes" id="UP000001070"/>
    </source>
</evidence>
<evidence type="ECO:0000313" key="2">
    <source>
        <dbReference type="EMBL" id="EDV99684.1"/>
    </source>
</evidence>
<dbReference type="eggNOG" id="ENOG502S1UK">
    <property type="taxonomic scope" value="Eukaryota"/>
</dbReference>
<dbReference type="Proteomes" id="UP000001070">
    <property type="component" value="Unassembled WGS sequence"/>
</dbReference>
<dbReference type="PANTHER" id="PTHR20997:SF2">
    <property type="entry name" value="EG:BACR42I17.2 PROTEIN-RELATED"/>
    <property type="match status" value="1"/>
</dbReference>
<accession>B4JJD2</accession>
<dbReference type="KEGG" id="dgr:6564468"/>
<dbReference type="AlphaFoldDB" id="B4JJD2"/>
<keyword evidence="3" id="KW-1185">Reference proteome</keyword>
<keyword evidence="1" id="KW-0732">Signal</keyword>
<protein>
    <submittedName>
        <fullName evidence="2">GH12279</fullName>
    </submittedName>
</protein>
<dbReference type="Pfam" id="PF07165">
    <property type="entry name" value="DUF1397"/>
    <property type="match status" value="1"/>
</dbReference>
<dbReference type="InParanoid" id="B4JJD2"/>
<dbReference type="STRING" id="7222.B4JJD2"/>
<organism evidence="3">
    <name type="scientific">Drosophila grimshawi</name>
    <name type="common">Hawaiian fruit fly</name>
    <name type="synonym">Idiomyia grimshawi</name>
    <dbReference type="NCBI Taxonomy" id="7222"/>
    <lineage>
        <taxon>Eukaryota</taxon>
        <taxon>Metazoa</taxon>
        <taxon>Ecdysozoa</taxon>
        <taxon>Arthropoda</taxon>
        <taxon>Hexapoda</taxon>
        <taxon>Insecta</taxon>
        <taxon>Pterygota</taxon>
        <taxon>Neoptera</taxon>
        <taxon>Endopterygota</taxon>
        <taxon>Diptera</taxon>
        <taxon>Brachycera</taxon>
        <taxon>Muscomorpha</taxon>
        <taxon>Ephydroidea</taxon>
        <taxon>Drosophilidae</taxon>
        <taxon>Drosophila</taxon>
        <taxon>Hawaiian Drosophila</taxon>
    </lineage>
</organism>
<feature type="signal peptide" evidence="1">
    <location>
        <begin position="1"/>
        <end position="23"/>
    </location>
</feature>
<dbReference type="PANTHER" id="PTHR20997">
    <property type="entry name" value="EG:BACR42I17.2 PROTEIN-RELATED"/>
    <property type="match status" value="1"/>
</dbReference>
<dbReference type="OMA" id="FNKYCAK"/>
<dbReference type="InterPro" id="IPR009832">
    <property type="entry name" value="DUF1397"/>
</dbReference>
<dbReference type="HOGENOM" id="CLU_074913_0_0_1"/>
<gene>
    <name evidence="2" type="primary">Dgri\GH12279</name>
    <name evidence="2" type="ORF">Dgri_GH12279</name>
</gene>
<feature type="chain" id="PRO_5002812519" evidence="1">
    <location>
        <begin position="24"/>
        <end position="301"/>
    </location>
</feature>
<proteinExistence type="predicted"/>
<sequence>MKLPAISCIWSILIVCGIFEAQAQLNLDNLDLQNQFTDDLLKSNISYNQVKEVFRRKCIEVSGEELGDQAYNNIESGFFKLSECINNIVNYTTMKQEIQTARPLGELDVVFNKYCKQRSNATNCFETFSNKLLPCLDKEEQESHDVMTRIVQSLLNFVCHKDGDQIALFIAEQGFECLESQKDNIQQCLNSTFSTYFNDADMHDSNQIKTIPKLVVGQKQCSDIKTLENCVVRHLEHCSEITPANLIESMFNFIRNETLCRNFQQMALTAGAKTLANTHATLNIPIYTLFGFILFSMYELK</sequence>
<dbReference type="FunCoup" id="B4JJD2">
    <property type="interactions" value="9"/>
</dbReference>
<dbReference type="OrthoDB" id="6512861at2759"/>